<evidence type="ECO:0000313" key="3">
    <source>
        <dbReference type="Proteomes" id="UP000038010"/>
    </source>
</evidence>
<proteinExistence type="predicted"/>
<dbReference type="Proteomes" id="UP000038010">
    <property type="component" value="Unassembled WGS sequence"/>
</dbReference>
<dbReference type="VEuPathDB" id="FungiDB:AB675_8836"/>
<dbReference type="AlphaFoldDB" id="A0A0N1P3M8"/>
<accession>A0A0N1P3M8</accession>
<dbReference type="EMBL" id="LFJN01000003">
    <property type="protein sequence ID" value="KPI44215.1"/>
    <property type="molecule type" value="Genomic_DNA"/>
</dbReference>
<protein>
    <submittedName>
        <fullName evidence="2">Uncharacterized protein</fullName>
    </submittedName>
</protein>
<feature type="compositionally biased region" description="Low complexity" evidence="1">
    <location>
        <begin position="32"/>
        <end position="58"/>
    </location>
</feature>
<evidence type="ECO:0000313" key="2">
    <source>
        <dbReference type="EMBL" id="KPI44215.1"/>
    </source>
</evidence>
<comment type="caution">
    <text evidence="2">The sequence shown here is derived from an EMBL/GenBank/DDBJ whole genome shotgun (WGS) entry which is preliminary data.</text>
</comment>
<feature type="region of interest" description="Disordered" evidence="1">
    <location>
        <begin position="1"/>
        <end position="67"/>
    </location>
</feature>
<sequence>MAAKSRPGALQTWLQPPTNAGPATGKRKWAADEATAEAAPAPKSAGSKSTTTSTTKSTSKSKDSAKEAKKLFNDKLKDVEKRHLDLDKKVKAMSPNSRAITVDNYAVSAAKHAGVVAKLLGMGSPVHAFNFAMALADSSHRNITTSKMSALLAAIEAREKPGSEAWLNEEALSKVPHRFTEKDADVGEYKTGQPNKQQRNQIQNQFIIWEKGRRAARRERREQCLDWVRCSLDDLVADRDYLKDYGVGEDFSRGRDEEERNSYFFLSIKRLEEMIAERSA</sequence>
<evidence type="ECO:0000256" key="1">
    <source>
        <dbReference type="SAM" id="MobiDB-lite"/>
    </source>
</evidence>
<dbReference type="GeneID" id="28741197"/>
<dbReference type="OrthoDB" id="5296889at2759"/>
<dbReference type="RefSeq" id="XP_018004178.1">
    <property type="nucleotide sequence ID" value="XM_018149317.1"/>
</dbReference>
<organism evidence="2 3">
    <name type="scientific">Cyphellophora attinorum</name>
    <dbReference type="NCBI Taxonomy" id="1664694"/>
    <lineage>
        <taxon>Eukaryota</taxon>
        <taxon>Fungi</taxon>
        <taxon>Dikarya</taxon>
        <taxon>Ascomycota</taxon>
        <taxon>Pezizomycotina</taxon>
        <taxon>Eurotiomycetes</taxon>
        <taxon>Chaetothyriomycetidae</taxon>
        <taxon>Chaetothyriales</taxon>
        <taxon>Cyphellophoraceae</taxon>
        <taxon>Cyphellophora</taxon>
    </lineage>
</organism>
<keyword evidence="3" id="KW-1185">Reference proteome</keyword>
<gene>
    <name evidence="2" type="ORF">AB675_8836</name>
</gene>
<reference evidence="2 3" key="1">
    <citation type="submission" date="2015-06" db="EMBL/GenBank/DDBJ databases">
        <title>Draft genome of the ant-associated black yeast Phialophora attae CBS 131958.</title>
        <authorList>
            <person name="Moreno L.F."/>
            <person name="Stielow B.J."/>
            <person name="de Hoog S."/>
            <person name="Vicente V.A."/>
            <person name="Weiss V.A."/>
            <person name="de Vries M."/>
            <person name="Cruz L.M."/>
            <person name="Souza E.M."/>
        </authorList>
    </citation>
    <scope>NUCLEOTIDE SEQUENCE [LARGE SCALE GENOMIC DNA]</scope>
    <source>
        <strain evidence="2 3">CBS 131958</strain>
    </source>
</reference>
<name>A0A0N1P3M8_9EURO</name>